<dbReference type="InterPro" id="IPR035892">
    <property type="entry name" value="C2_domain_sf"/>
</dbReference>
<dbReference type="InterPro" id="IPR014001">
    <property type="entry name" value="Helicase_ATP-bd"/>
</dbReference>
<dbReference type="FunFam" id="1.10.3380.10:FF:000002">
    <property type="entry name" value="Activating signal cointegrator 1 complex subunit 3"/>
    <property type="match status" value="1"/>
</dbReference>
<evidence type="ECO:0000259" key="9">
    <source>
        <dbReference type="PROSITE" id="PS51194"/>
    </source>
</evidence>
<dbReference type="SUPFAM" id="SSF158702">
    <property type="entry name" value="Sec63 N-terminal domain-like"/>
    <property type="match status" value="2"/>
</dbReference>
<evidence type="ECO:0000259" key="8">
    <source>
        <dbReference type="PROSITE" id="PS51192"/>
    </source>
</evidence>
<dbReference type="InterPro" id="IPR050474">
    <property type="entry name" value="Hel308_SKI2-like"/>
</dbReference>
<evidence type="ECO:0000256" key="3">
    <source>
        <dbReference type="ARBA" id="ARBA00022741"/>
    </source>
</evidence>
<feature type="domain" description="Helicase C-terminal" evidence="9">
    <location>
        <begin position="594"/>
        <end position="808"/>
    </location>
</feature>
<dbReference type="Pfam" id="PF02889">
    <property type="entry name" value="Sec63"/>
    <property type="match status" value="2"/>
</dbReference>
<dbReference type="Gene3D" id="3.40.50.300">
    <property type="entry name" value="P-loop containing nucleotide triphosphate hydrolases"/>
    <property type="match status" value="4"/>
</dbReference>
<proteinExistence type="inferred from homology"/>
<keyword evidence="3" id="KW-0547">Nucleotide-binding</keyword>
<dbReference type="PANTHER" id="PTHR47961">
    <property type="entry name" value="DNA POLYMERASE THETA, PUTATIVE (AFU_ORTHOLOGUE AFUA_1G05260)-RELATED"/>
    <property type="match status" value="1"/>
</dbReference>
<evidence type="ECO:0000256" key="6">
    <source>
        <dbReference type="ARBA" id="ARBA00022840"/>
    </source>
</evidence>
<dbReference type="Pfam" id="PF00271">
    <property type="entry name" value="Helicase_C"/>
    <property type="match status" value="2"/>
</dbReference>
<dbReference type="Pfam" id="PF18149">
    <property type="entry name" value="Helicase_PWI"/>
    <property type="match status" value="1"/>
</dbReference>
<dbReference type="Pfam" id="PF00270">
    <property type="entry name" value="DEAD"/>
    <property type="match status" value="2"/>
</dbReference>
<protein>
    <recommendedName>
        <fullName evidence="7">U5 small nuclear ribonucleoprotein 200 kDa helicase</fullName>
    </recommendedName>
</protein>
<dbReference type="SUPFAM" id="SSF52540">
    <property type="entry name" value="P-loop containing nucleoside triphosphate hydrolases"/>
    <property type="match status" value="3"/>
</dbReference>
<dbReference type="EMBL" id="LWCA01000051">
    <property type="protein sequence ID" value="OAF71443.1"/>
    <property type="molecule type" value="Genomic_DNA"/>
</dbReference>
<dbReference type="FunFam" id="1.10.10.10:FF:000024">
    <property type="entry name" value="U5 small nuclear ribonucleoprotein helicase"/>
    <property type="match status" value="1"/>
</dbReference>
<dbReference type="InterPro" id="IPR036388">
    <property type="entry name" value="WH-like_DNA-bd_sf"/>
</dbReference>
<dbReference type="GO" id="GO:0004386">
    <property type="term" value="F:helicase activity"/>
    <property type="evidence" value="ECO:0007669"/>
    <property type="project" value="UniProtKB-KW"/>
</dbReference>
<dbReference type="GO" id="GO:0006397">
    <property type="term" value="P:mRNA processing"/>
    <property type="evidence" value="ECO:0007669"/>
    <property type="project" value="UniProtKB-ARBA"/>
</dbReference>
<comment type="caution">
    <text evidence="10">The sequence shown here is derived from an EMBL/GenBank/DDBJ whole genome shotgun (WGS) entry which is preliminary data.</text>
</comment>
<dbReference type="FunFam" id="1.10.10.10:FF:000012">
    <property type="entry name" value="U5 small nuclear ribonucleoprotein helicase"/>
    <property type="match status" value="1"/>
</dbReference>
<dbReference type="FunFam" id="3.40.50.300:FF:000198">
    <property type="entry name" value="Activating signal cointegrator 1 complex subunit"/>
    <property type="match status" value="1"/>
</dbReference>
<dbReference type="InterPro" id="IPR003593">
    <property type="entry name" value="AAA+_ATPase"/>
</dbReference>
<dbReference type="SUPFAM" id="SSF46785">
    <property type="entry name" value="Winged helix' DNA-binding domain"/>
    <property type="match status" value="1"/>
</dbReference>
<dbReference type="PANTHER" id="PTHR47961:SF13">
    <property type="entry name" value="ACTIVATING SIGNAL COINTEGRATOR 1 COMPLEX SUBUNIT 3"/>
    <property type="match status" value="1"/>
</dbReference>
<dbReference type="Gene3D" id="1.10.10.10">
    <property type="entry name" value="Winged helix-like DNA-binding domain superfamily/Winged helix DNA-binding domain"/>
    <property type="match status" value="2"/>
</dbReference>
<dbReference type="SMART" id="SM00382">
    <property type="entry name" value="AAA"/>
    <property type="match status" value="2"/>
</dbReference>
<dbReference type="InterPro" id="IPR036390">
    <property type="entry name" value="WH_DNA-bd_sf"/>
</dbReference>
<keyword evidence="2" id="KW-0677">Repeat</keyword>
<keyword evidence="11" id="KW-1185">Reference proteome</keyword>
<evidence type="ECO:0000256" key="1">
    <source>
        <dbReference type="ARBA" id="ARBA00010140"/>
    </source>
</evidence>
<name>A0A177BCL0_9BILA</name>
<dbReference type="GO" id="GO:0003676">
    <property type="term" value="F:nucleic acid binding"/>
    <property type="evidence" value="ECO:0007669"/>
    <property type="project" value="InterPro"/>
</dbReference>
<evidence type="ECO:0000256" key="4">
    <source>
        <dbReference type="ARBA" id="ARBA00022801"/>
    </source>
</evidence>
<evidence type="ECO:0000313" key="10">
    <source>
        <dbReference type="EMBL" id="OAF71443.1"/>
    </source>
</evidence>
<dbReference type="InterPro" id="IPR011545">
    <property type="entry name" value="DEAD/DEAH_box_helicase_dom"/>
</dbReference>
<dbReference type="InterPro" id="IPR004179">
    <property type="entry name" value="Sec63-dom"/>
</dbReference>
<dbReference type="FunFam" id="3.40.50.300:FF:000231">
    <property type="entry name" value="Activating signal cointegrator 1 complex subunit 3"/>
    <property type="match status" value="1"/>
</dbReference>
<dbReference type="Proteomes" id="UP000078046">
    <property type="component" value="Unassembled WGS sequence"/>
</dbReference>
<dbReference type="PROSITE" id="PS51194">
    <property type="entry name" value="HELICASE_CTER"/>
    <property type="match status" value="2"/>
</dbReference>
<feature type="domain" description="Helicase ATP-binding" evidence="8">
    <location>
        <begin position="1253"/>
        <end position="1434"/>
    </location>
</feature>
<dbReference type="OrthoDB" id="5575at2759"/>
<gene>
    <name evidence="10" type="ORF">A3Q56_00789</name>
</gene>
<dbReference type="Gene3D" id="2.60.40.150">
    <property type="entry name" value="C2 domain"/>
    <property type="match status" value="1"/>
</dbReference>
<organism evidence="10 11">
    <name type="scientific">Intoshia linei</name>
    <dbReference type="NCBI Taxonomy" id="1819745"/>
    <lineage>
        <taxon>Eukaryota</taxon>
        <taxon>Metazoa</taxon>
        <taxon>Spiralia</taxon>
        <taxon>Lophotrochozoa</taxon>
        <taxon>Mesozoa</taxon>
        <taxon>Orthonectida</taxon>
        <taxon>Rhopaluridae</taxon>
        <taxon>Intoshia</taxon>
    </lineage>
</organism>
<dbReference type="PIRSF" id="PIRSF039073">
    <property type="entry name" value="BRR2"/>
    <property type="match status" value="1"/>
</dbReference>
<dbReference type="InterPro" id="IPR041094">
    <property type="entry name" value="Brr2_helicase_PWI"/>
</dbReference>
<evidence type="ECO:0000313" key="11">
    <source>
        <dbReference type="Proteomes" id="UP000078046"/>
    </source>
</evidence>
<keyword evidence="5" id="KW-0347">Helicase</keyword>
<evidence type="ECO:0000256" key="2">
    <source>
        <dbReference type="ARBA" id="ARBA00022737"/>
    </source>
</evidence>
<reference evidence="10 11" key="1">
    <citation type="submission" date="2016-04" db="EMBL/GenBank/DDBJ databases">
        <title>The genome of Intoshia linei affirms orthonectids as highly simplified spiralians.</title>
        <authorList>
            <person name="Mikhailov K.V."/>
            <person name="Slusarev G.S."/>
            <person name="Nikitin M.A."/>
            <person name="Logacheva M.D."/>
            <person name="Penin A."/>
            <person name="Aleoshin V."/>
            <person name="Panchin Y.V."/>
        </authorList>
    </citation>
    <scope>NUCLEOTIDE SEQUENCE [LARGE SCALE GENOMIC DNA]</scope>
    <source>
        <strain evidence="10">Intl2013</strain>
        <tissue evidence="10">Whole animal</tissue>
    </source>
</reference>
<feature type="domain" description="Helicase C-terminal" evidence="9">
    <location>
        <begin position="1467"/>
        <end position="1658"/>
    </location>
</feature>
<keyword evidence="6" id="KW-0067">ATP-binding</keyword>
<dbReference type="SMART" id="SM00490">
    <property type="entry name" value="HELICc"/>
    <property type="match status" value="2"/>
</dbReference>
<dbReference type="FunFam" id="3.40.50.300:FF:003287">
    <property type="entry name" value="U5 small nuclear ribonucleoprotein 200 kDa helicase"/>
    <property type="match status" value="1"/>
</dbReference>
<dbReference type="InterPro" id="IPR027417">
    <property type="entry name" value="P-loop_NTPase"/>
</dbReference>
<evidence type="ECO:0000256" key="7">
    <source>
        <dbReference type="ARBA" id="ARBA00034541"/>
    </source>
</evidence>
<dbReference type="GO" id="GO:0016787">
    <property type="term" value="F:hydrolase activity"/>
    <property type="evidence" value="ECO:0007669"/>
    <property type="project" value="UniProtKB-KW"/>
</dbReference>
<dbReference type="InterPro" id="IPR057842">
    <property type="entry name" value="WH_MER3"/>
</dbReference>
<evidence type="ECO:0000256" key="5">
    <source>
        <dbReference type="ARBA" id="ARBA00022806"/>
    </source>
</evidence>
<feature type="domain" description="Helicase ATP-binding" evidence="8">
    <location>
        <begin position="381"/>
        <end position="564"/>
    </location>
</feature>
<dbReference type="Gene3D" id="1.10.3380.10">
    <property type="entry name" value="Sec63 N-terminal domain-like domain"/>
    <property type="match status" value="2"/>
</dbReference>
<dbReference type="PROSITE" id="PS51192">
    <property type="entry name" value="HELICASE_ATP_BIND_1"/>
    <property type="match status" value="2"/>
</dbReference>
<comment type="similarity">
    <text evidence="1">Belongs to the helicase family. SKI2 subfamily.</text>
</comment>
<sequence length="2081" mass="240153">MYDWKKFYRLIATKNSVNDETLAKLYGLIKKYIDDQNSNNVDKIDSMSESIEQAVMSIFVLLVESNNPKRQHVSTINRMFGLELNWEKLDLIFEMVFEMQLCMDSECKEKLLRGEFTLSSNGDDDFYIDDEEDFGIYRNLPDYFYDVSKFQDHKVLKKSERITFMNHVNLFMAGTWISSKLKDHTSEISVHLSNDEMGSIIFDKFISNDSNNTIQNDLVDLLGFDCLDLIEILLDNRDFVIMRSKMHETDIDLKKLKSTLPPDKYYKCIVLHSAILRENKNKAKITKCVQIPIEVLTEYVKYPNVYDSFQTAVSFGKRKALPSNTRYTKTAEYESIMVPETERSKLNLDISPIHVQGLDKIGQTVFTNINKFNLVQSIVFPIAYNHDDNLLVAAPTGAGKTNIALMTIVRTIKKFTENGEIDINKFKIVYIAPMKALATEITRKLAVPLKSLGVNVKEYTGDMRLTKTEIKNTQIFVSTPEKWDIITRKNNNEVPLSDILALLILDEIHLLNDERGSVIESIVARTLRQVVTSQKQIRLVGLSATLPNYLDIAAFLKVDYFKGLFYFDERFRPVPLNKTFIGVRSTFSNNCRIAMNQICTEKAAEILERDEQIIVFVHSRNETVNTANFILEELERNHVGIYHKLHAHTKHISYRLKNSSNEDIKNLCHSGILFHNASLLREDRLVVENEFKKGSIRLLVSTATLAWGVNLPCHAVIIKGTFIYDVDKSKYVDISQLDVTQIFGRAGRPQFDTYGEAFIITEHAKMQNYVDMLLSSTPIESRFLTRLNENLNAEIVLGTITKVEEAIEWMQYTFMSIRMKQNPHYYGIKHVDVSEKDVLENEMRNMILVACKYLDKAQMIRFKVKPGFLCSTEIGQIAAHHYLSCDTVVHFNKQLKPKMDDLSIILLISGSSEMLQLNPRFEEQEELFSLNNRVSYPIQLETSTESDIPRNKNNRPSRRLKKSKTIIDNATMKSGILLQVYLEHLHVGIPSLSSDLRYINKNVSRIVGALFKLVLYRGYAYMVDKILKFCKTFQYKWWYFHHPLYQFPKVLSDRIVYNLERYRLSVDKIKEMMPSEIGNIIKSNPMGATVKSLACCLPKLDIEVVVKPVSSTILRILLFIKPDFVWSRYHNKNGESFIVYIVDPLTLQIYHYEYIHFNHKMMDREEPTQLNFCIPIFTPYPTQYFVYCASENWICDDTIVPINISNLMLPTQYEEHTELLDLNPLPIESLGNLHYQNIYNFTHFNPIQTQFFFCLYHTDKNVLVGAPTGSGKTVAAELAVLNLFNTDFSNSETKRPLSVYIAPLKALVRERFQNWRERIGKNLGKNVIELTGDVSQDSFTINRADVIITTPEKWDGITRGWKTRSYVRRVKLIIIDEIHLLGEERGPVIEFIVSRANYIASQLSTSVRIVGLSTALSNAKDLANWLQISDFGLYNFRPSVRPIPLEVHIQGFPGRHYCPRMATMNRPCYRAIETHSPNKSVIVFVSSRRQTRITAFDLIAYVASEKNSKKWVKMDEQEKQNITSTISNNDLKQTIIWGVGLHHAGLCDSDRKTTERLFLERKIQILIATSTLAWGINMPCHLVIIKGTEFYDGKTHTYVDFPITDVLQMIGRAGRPQFDERGYAVIMVQDLKKDFYKKFLYLPFPVESSVPSVLEDHLNAEIASSSITNYDEALKYLTMTFFYQRLLQNPGYYGAKSKKTTEVHAYICTLIIKKINMLIESGCVQTVSLQDKSFDNNFPVPGTKIDKTKTLTSLFNVCGQTKLKCTELGRIACVYYISHITVSFFNKSLSSESSIKSLLKILCYADEFSLMPIRHNEEILNKNLSDNVRYPILESECDSPYAKTFLLIQSHFSDLSFEVSDYKTDLKSVLDQIHRILQALMDICSLKQFAGTFINLCFISQMIITGQWIDDPQCFQIDKTRKLSKQTELVSVLKTMDKNSVDYINRYFDHIPNHLKNSAIKFVNTIPRLNVEVYLAHKRLNLNQVNIISFNNDVIITIKMKYLTIVKSNDKKMIFLALVEPVTDLLICTKRVMFKNENRVERMTVKIPNQMYMDRNVSLNLNILHNNFIGLDQMYSINLKF</sequence>
<dbReference type="Gene3D" id="1.10.150.20">
    <property type="entry name" value="5' to 3' exonuclease, C-terminal subdomain"/>
    <property type="match status" value="1"/>
</dbReference>
<dbReference type="SMART" id="SM00973">
    <property type="entry name" value="Sec63"/>
    <property type="match status" value="2"/>
</dbReference>
<dbReference type="InterPro" id="IPR001650">
    <property type="entry name" value="Helicase_C-like"/>
</dbReference>
<dbReference type="Pfam" id="PF23445">
    <property type="entry name" value="WHD_SNRNP200"/>
    <property type="match status" value="2"/>
</dbReference>
<dbReference type="GO" id="GO:0005524">
    <property type="term" value="F:ATP binding"/>
    <property type="evidence" value="ECO:0007669"/>
    <property type="project" value="UniProtKB-KW"/>
</dbReference>
<dbReference type="SMART" id="SM00487">
    <property type="entry name" value="DEXDc"/>
    <property type="match status" value="2"/>
</dbReference>
<dbReference type="CDD" id="cd18795">
    <property type="entry name" value="SF2_C_Ski2"/>
    <property type="match status" value="2"/>
</dbReference>
<accession>A0A177BCL0</accession>
<keyword evidence="4" id="KW-0378">Hydrolase</keyword>